<dbReference type="Pfam" id="PF25601">
    <property type="entry name" value="AAA_lid_14"/>
    <property type="match status" value="1"/>
</dbReference>
<evidence type="ECO:0000256" key="8">
    <source>
        <dbReference type="SAM" id="MobiDB-lite"/>
    </source>
</evidence>
<evidence type="ECO:0000256" key="6">
    <source>
        <dbReference type="ARBA" id="ARBA00023163"/>
    </source>
</evidence>
<dbReference type="Gene3D" id="1.10.10.60">
    <property type="entry name" value="Homeodomain-like"/>
    <property type="match status" value="1"/>
</dbReference>
<dbReference type="Gene3D" id="3.40.50.2300">
    <property type="match status" value="1"/>
</dbReference>
<dbReference type="SUPFAM" id="SSF46689">
    <property type="entry name" value="Homeodomain-like"/>
    <property type="match status" value="1"/>
</dbReference>
<keyword evidence="1 7" id="KW-0597">Phosphoprotein</keyword>
<feature type="domain" description="Response regulatory" evidence="10">
    <location>
        <begin position="3"/>
        <end position="117"/>
    </location>
</feature>
<dbReference type="SUPFAM" id="SSF52540">
    <property type="entry name" value="P-loop containing nucleoside triphosphate hydrolases"/>
    <property type="match status" value="1"/>
</dbReference>
<evidence type="ECO:0000256" key="5">
    <source>
        <dbReference type="ARBA" id="ARBA00023015"/>
    </source>
</evidence>
<dbReference type="InterPro" id="IPR002078">
    <property type="entry name" value="Sigma_54_int"/>
</dbReference>
<dbReference type="Pfam" id="PF00072">
    <property type="entry name" value="Response_reg"/>
    <property type="match status" value="1"/>
</dbReference>
<evidence type="ECO:0000256" key="3">
    <source>
        <dbReference type="ARBA" id="ARBA00022840"/>
    </source>
</evidence>
<evidence type="ECO:0000256" key="2">
    <source>
        <dbReference type="ARBA" id="ARBA00022741"/>
    </source>
</evidence>
<gene>
    <name evidence="11" type="ORF">FOT42_015965</name>
</gene>
<dbReference type="Gene3D" id="3.40.50.300">
    <property type="entry name" value="P-loop containing nucleotide triphosphate hydrolases"/>
    <property type="match status" value="1"/>
</dbReference>
<dbReference type="SUPFAM" id="SSF52172">
    <property type="entry name" value="CheY-like"/>
    <property type="match status" value="1"/>
</dbReference>
<name>A0A5N5IPN8_9FLAO</name>
<feature type="region of interest" description="Disordered" evidence="8">
    <location>
        <begin position="124"/>
        <end position="147"/>
    </location>
</feature>
<dbReference type="AlphaFoldDB" id="A0A5N5IPN8"/>
<evidence type="ECO:0000313" key="11">
    <source>
        <dbReference type="EMBL" id="KAB5485104.1"/>
    </source>
</evidence>
<dbReference type="InterPro" id="IPR025943">
    <property type="entry name" value="Sigma_54_int_dom_ATP-bd_2"/>
</dbReference>
<reference evidence="11" key="1">
    <citation type="submission" date="2019-10" db="EMBL/GenBank/DDBJ databases">
        <title>Muricauda hadale sp. nov., a piezophilic bacterium isolated from hadopelagic water of the Mariana Trench.</title>
        <authorList>
            <person name="Wei Y."/>
        </authorList>
    </citation>
    <scope>NUCLEOTIDE SEQUENCE [LARGE SCALE GENOMIC DNA]</scope>
    <source>
        <strain evidence="11">MT-229</strain>
    </source>
</reference>
<dbReference type="GO" id="GO:0000160">
    <property type="term" value="P:phosphorelay signal transduction system"/>
    <property type="evidence" value="ECO:0007669"/>
    <property type="project" value="UniProtKB-KW"/>
</dbReference>
<dbReference type="GO" id="GO:0006355">
    <property type="term" value="P:regulation of DNA-templated transcription"/>
    <property type="evidence" value="ECO:0007669"/>
    <property type="project" value="InterPro"/>
</dbReference>
<evidence type="ECO:0000256" key="4">
    <source>
        <dbReference type="ARBA" id="ARBA00023012"/>
    </source>
</evidence>
<comment type="caution">
    <text evidence="11">The sequence shown here is derived from an EMBL/GenBank/DDBJ whole genome shotgun (WGS) entry which is preliminary data.</text>
</comment>
<dbReference type="InterPro" id="IPR009057">
    <property type="entry name" value="Homeodomain-like_sf"/>
</dbReference>
<dbReference type="InterPro" id="IPR002197">
    <property type="entry name" value="HTH_Fis"/>
</dbReference>
<evidence type="ECO:0000259" key="10">
    <source>
        <dbReference type="PROSITE" id="PS50110"/>
    </source>
</evidence>
<dbReference type="Pfam" id="PF02954">
    <property type="entry name" value="HTH_8"/>
    <property type="match status" value="1"/>
</dbReference>
<dbReference type="FunFam" id="3.40.50.2300:FF:000018">
    <property type="entry name" value="DNA-binding transcriptional regulator NtrC"/>
    <property type="match status" value="1"/>
</dbReference>
<dbReference type="EMBL" id="VNIK02000014">
    <property type="protein sequence ID" value="KAB5485104.1"/>
    <property type="molecule type" value="Genomic_DNA"/>
</dbReference>
<keyword evidence="6" id="KW-0804">Transcription</keyword>
<evidence type="ECO:0000256" key="7">
    <source>
        <dbReference type="PROSITE-ProRule" id="PRU00169"/>
    </source>
</evidence>
<dbReference type="SMART" id="SM00448">
    <property type="entry name" value="REC"/>
    <property type="match status" value="1"/>
</dbReference>
<dbReference type="InterPro" id="IPR058031">
    <property type="entry name" value="AAA_lid_NorR"/>
</dbReference>
<dbReference type="Gene3D" id="1.10.8.60">
    <property type="match status" value="1"/>
</dbReference>
<dbReference type="InterPro" id="IPR003593">
    <property type="entry name" value="AAA+_ATPase"/>
</dbReference>
<dbReference type="Proteomes" id="UP000319204">
    <property type="component" value="Unassembled WGS sequence"/>
</dbReference>
<accession>A0A5N5IPN8</accession>
<dbReference type="RefSeq" id="WP_151891515.1">
    <property type="nucleotide sequence ID" value="NZ_VNIK02000014.1"/>
</dbReference>
<protein>
    <submittedName>
        <fullName evidence="11">Sigma-54-dependent Fis family transcriptional regulator</fullName>
    </submittedName>
</protein>
<proteinExistence type="predicted"/>
<dbReference type="PROSITE" id="PS00676">
    <property type="entry name" value="SIGMA54_INTERACT_2"/>
    <property type="match status" value="1"/>
</dbReference>
<keyword evidence="3" id="KW-0067">ATP-binding</keyword>
<dbReference type="InterPro" id="IPR027417">
    <property type="entry name" value="P-loop_NTPase"/>
</dbReference>
<feature type="modified residue" description="4-aspartylphosphate" evidence="7">
    <location>
        <position position="52"/>
    </location>
</feature>
<dbReference type="PANTHER" id="PTHR32071:SF81">
    <property type="entry name" value="PROPIONATE CATABOLISM OPERON REGULATORY PROTEIN"/>
    <property type="match status" value="1"/>
</dbReference>
<dbReference type="PRINTS" id="PR01590">
    <property type="entry name" value="HTHFIS"/>
</dbReference>
<dbReference type="PROSITE" id="PS50045">
    <property type="entry name" value="SIGMA54_INTERACT_4"/>
    <property type="match status" value="1"/>
</dbReference>
<sequence length="446" mass="49951">MPKILIIEDDTAFCQMLQKFLTKHGFAVFISYSIKEAEEQLSTSTFDIILSDVRLPKGNGVTLLPQVKKESPTTQVILMTGYAEVKTAVNAMKKGAFDYISKPFTPEEILSVINNALNVAHTKEETLKKPAPSPKKQEQGSFLVGESERSKKLQQYIDLVAPTNMSVLLTGESGTGKEVTANAIHNASKRKGQPFVAVDCGAIPKEIATSEFFGHVKGSFTGAIEDKKGHFEAANGGTLFLDEVGNLSYEHQVQLLRAIQERKIKRVGSTKEIQLDLRIIAATNENLLEAVEEGSFREDLYHRLNEFSIEVPSLRDRREDILLFANYFLDRANADLEKEVLEFSEEAKQLLMDYPWPGNLREMKNMIKRAVLFTGGNTVLSSSLAEEIVNGTKSSNTPVFSKSEYEKERILDALKQTNFNKSKAAKLLQITRKTLYNKINQYQLEV</sequence>
<dbReference type="PROSITE" id="PS50110">
    <property type="entry name" value="RESPONSE_REGULATORY"/>
    <property type="match status" value="1"/>
</dbReference>
<dbReference type="Pfam" id="PF00158">
    <property type="entry name" value="Sigma54_activat"/>
    <property type="match status" value="1"/>
</dbReference>
<keyword evidence="4" id="KW-0902">Two-component regulatory system</keyword>
<dbReference type="InterPro" id="IPR011006">
    <property type="entry name" value="CheY-like_superfamily"/>
</dbReference>
<feature type="domain" description="Sigma-54 factor interaction" evidence="9">
    <location>
        <begin position="143"/>
        <end position="372"/>
    </location>
</feature>
<dbReference type="CDD" id="cd00009">
    <property type="entry name" value="AAA"/>
    <property type="match status" value="1"/>
</dbReference>
<evidence type="ECO:0000313" key="12">
    <source>
        <dbReference type="Proteomes" id="UP000319204"/>
    </source>
</evidence>
<evidence type="ECO:0000259" key="9">
    <source>
        <dbReference type="PROSITE" id="PS50045"/>
    </source>
</evidence>
<dbReference type="InterPro" id="IPR001789">
    <property type="entry name" value="Sig_transdc_resp-reg_receiver"/>
</dbReference>
<organism evidence="11 12">
    <name type="scientific">Flagellimonas hadalis</name>
    <dbReference type="NCBI Taxonomy" id="2597517"/>
    <lineage>
        <taxon>Bacteria</taxon>
        <taxon>Pseudomonadati</taxon>
        <taxon>Bacteroidota</taxon>
        <taxon>Flavobacteriia</taxon>
        <taxon>Flavobacteriales</taxon>
        <taxon>Flavobacteriaceae</taxon>
        <taxon>Flagellimonas</taxon>
    </lineage>
</organism>
<keyword evidence="12" id="KW-1185">Reference proteome</keyword>
<dbReference type="OrthoDB" id="5401077at2"/>
<keyword evidence="2" id="KW-0547">Nucleotide-binding</keyword>
<keyword evidence="5" id="KW-0805">Transcription regulation</keyword>
<dbReference type="GO" id="GO:0043565">
    <property type="term" value="F:sequence-specific DNA binding"/>
    <property type="evidence" value="ECO:0007669"/>
    <property type="project" value="InterPro"/>
</dbReference>
<dbReference type="SMART" id="SM00382">
    <property type="entry name" value="AAA"/>
    <property type="match status" value="1"/>
</dbReference>
<dbReference type="PANTHER" id="PTHR32071">
    <property type="entry name" value="TRANSCRIPTIONAL REGULATORY PROTEIN"/>
    <property type="match status" value="1"/>
</dbReference>
<evidence type="ECO:0000256" key="1">
    <source>
        <dbReference type="ARBA" id="ARBA00022553"/>
    </source>
</evidence>
<dbReference type="FunFam" id="3.40.50.300:FF:000006">
    <property type="entry name" value="DNA-binding transcriptional regulator NtrC"/>
    <property type="match status" value="1"/>
</dbReference>
<dbReference type="GO" id="GO:0005524">
    <property type="term" value="F:ATP binding"/>
    <property type="evidence" value="ECO:0007669"/>
    <property type="project" value="UniProtKB-KW"/>
</dbReference>